<proteinExistence type="predicted"/>
<name>A0A935N219_9RHOO</name>
<evidence type="ECO:0000313" key="1">
    <source>
        <dbReference type="EMBL" id="MBK7415490.1"/>
    </source>
</evidence>
<dbReference type="Proteomes" id="UP000739411">
    <property type="component" value="Unassembled WGS sequence"/>
</dbReference>
<gene>
    <name evidence="1" type="ORF">IPJ38_10660</name>
</gene>
<sequence length="77" mass="9064">MNVIYNSEHFWILAYPAEQGFELLDKEMRRSLYLQGASAWHFRNAMECIPAEDRDEEHIDEFLDDYCDGSANPIVVH</sequence>
<dbReference type="EMBL" id="JADJMS010000021">
    <property type="protein sequence ID" value="MBK7415490.1"/>
    <property type="molecule type" value="Genomic_DNA"/>
</dbReference>
<dbReference type="AlphaFoldDB" id="A0A935N219"/>
<evidence type="ECO:0000313" key="2">
    <source>
        <dbReference type="Proteomes" id="UP000739411"/>
    </source>
</evidence>
<protein>
    <submittedName>
        <fullName evidence="1">DUF3567 family protein</fullName>
    </submittedName>
</protein>
<dbReference type="InterPro" id="IPR021951">
    <property type="entry name" value="DUF3567"/>
</dbReference>
<reference evidence="1 2" key="1">
    <citation type="submission" date="2020-10" db="EMBL/GenBank/DDBJ databases">
        <title>Connecting structure to function with the recovery of over 1000 high-quality activated sludge metagenome-assembled genomes encoding full-length rRNA genes using long-read sequencing.</title>
        <authorList>
            <person name="Singleton C.M."/>
            <person name="Petriglieri F."/>
            <person name="Kristensen J.M."/>
            <person name="Kirkegaard R.H."/>
            <person name="Michaelsen T.Y."/>
            <person name="Andersen M.H."/>
            <person name="Karst S.M."/>
            <person name="Dueholm M.S."/>
            <person name="Nielsen P.H."/>
            <person name="Albertsen M."/>
        </authorList>
    </citation>
    <scope>NUCLEOTIDE SEQUENCE [LARGE SCALE GENOMIC DNA]</scope>
    <source>
        <strain evidence="1">EsbW_18-Q3-R4-48_BATAC.463</strain>
    </source>
</reference>
<organism evidence="1 2">
    <name type="scientific">Candidatus Dechloromonas phosphorivorans</name>
    <dbReference type="NCBI Taxonomy" id="2899244"/>
    <lineage>
        <taxon>Bacteria</taxon>
        <taxon>Pseudomonadati</taxon>
        <taxon>Pseudomonadota</taxon>
        <taxon>Betaproteobacteria</taxon>
        <taxon>Rhodocyclales</taxon>
        <taxon>Azonexaceae</taxon>
        <taxon>Dechloromonas</taxon>
    </lineage>
</organism>
<dbReference type="Pfam" id="PF12091">
    <property type="entry name" value="DUF3567"/>
    <property type="match status" value="1"/>
</dbReference>
<accession>A0A935N219</accession>
<comment type="caution">
    <text evidence="1">The sequence shown here is derived from an EMBL/GenBank/DDBJ whole genome shotgun (WGS) entry which is preliminary data.</text>
</comment>